<feature type="compositionally biased region" description="Basic and acidic residues" evidence="1">
    <location>
        <begin position="616"/>
        <end position="631"/>
    </location>
</feature>
<evidence type="ECO:0000313" key="3">
    <source>
        <dbReference type="Proteomes" id="UP000770015"/>
    </source>
</evidence>
<feature type="region of interest" description="Disordered" evidence="1">
    <location>
        <begin position="33"/>
        <end position="195"/>
    </location>
</feature>
<sequence>MATAIQPTEVDLSLDLSADTDFGEISYTDHEAEANEAAQQPDLDTQAPGLDRKEEAAGSLGVQEQVNIGSDVGDEFQEDYQYDDAVPQGTAEGGVQSATNDFDDEWDMEADADADDTTALGAPASEGAARTLDDLSAGGLDQGAAKEAAEDTTVHDGNEPREVGGYDASLGDISGIEDAPAQATEVNLPESGINDDFFQEINYEDDELAGSQSAGIEEPQGHDEEAVRPDDATAAATDQENSWLGDDETDKTGAIDEYHRSIQDQALDEILQADSSAVSPDTPVDGDVDNDGELPEVIVTWHGVNYPLFYDAPGSEGRQCFFEDTSLLQCAMEQLLASFRQELSSDLASTDELVLQINEMGLEFAESTDPEHYRDITLGSVMQVFNDLVKNKDPEASRPLYVYLITRTKCSTRWQSLIEDAYQGKNIDEVSIYFSMDQGTAEKELDHSESLDEGVEDQVDDMEMGEYFPEEAVSAGDSTAAADSVVEHTETAPDDGEQPHDELEAAEDDDDDHDNEQVGEDAIDNGEHVATESSASLSGEPERPETSIDDTLNEATLDEGMFNDDTLNENAFDEDTLNEDAPDEGMLDEDVFNEDDFNEAAPHEDMINEDALNEAAPHEDMINEDVLKEDVPNENTLNEEQGIQTKSTLETSVGNGDETTHDGQLDVPQNNAANAAAADAAYTLDDEPEPDSHDIFGLGETAHDNHLSETSGTATLDVDDGDHPGDFGADIDFNADISRDLEHDVAPATGQDELDEIDWRDYAGQDDDVQDASLKRPRSDEDEAADAEGGQEFKRRKSEA</sequence>
<feature type="region of interest" description="Disordered" evidence="1">
    <location>
        <begin position="209"/>
        <end position="251"/>
    </location>
</feature>
<evidence type="ECO:0000256" key="1">
    <source>
        <dbReference type="SAM" id="MobiDB-lite"/>
    </source>
</evidence>
<dbReference type="AlphaFoldDB" id="A0A9P8V4E2"/>
<dbReference type="EMBL" id="JAGSXJ010000028">
    <property type="protein sequence ID" value="KAH6671542.1"/>
    <property type="molecule type" value="Genomic_DNA"/>
</dbReference>
<feature type="compositionally biased region" description="Polar residues" evidence="1">
    <location>
        <begin position="633"/>
        <end position="654"/>
    </location>
</feature>
<feature type="compositionally biased region" description="Basic and acidic residues" evidence="1">
    <location>
        <begin position="219"/>
        <end position="231"/>
    </location>
</feature>
<feature type="compositionally biased region" description="Acidic residues" evidence="1">
    <location>
        <begin position="101"/>
        <end position="116"/>
    </location>
</feature>
<feature type="compositionally biased region" description="Basic and acidic residues" evidence="1">
    <location>
        <begin position="485"/>
        <end position="503"/>
    </location>
</feature>
<comment type="caution">
    <text evidence="2">The sequence shown here is derived from an EMBL/GenBank/DDBJ whole genome shotgun (WGS) entry which is preliminary data.</text>
</comment>
<organism evidence="2 3">
    <name type="scientific">Plectosphaerella plurivora</name>
    <dbReference type="NCBI Taxonomy" id="936078"/>
    <lineage>
        <taxon>Eukaryota</taxon>
        <taxon>Fungi</taxon>
        <taxon>Dikarya</taxon>
        <taxon>Ascomycota</taxon>
        <taxon>Pezizomycotina</taxon>
        <taxon>Sordariomycetes</taxon>
        <taxon>Hypocreomycetidae</taxon>
        <taxon>Glomerellales</taxon>
        <taxon>Plectosphaerellaceae</taxon>
        <taxon>Plectosphaerella</taxon>
    </lineage>
</organism>
<feature type="compositionally biased region" description="Basic and acidic residues" evidence="1">
    <location>
        <begin position="147"/>
        <end position="164"/>
    </location>
</feature>
<protein>
    <submittedName>
        <fullName evidence="2">Uncharacterized protein</fullName>
    </submittedName>
</protein>
<gene>
    <name evidence="2" type="ORF">F5X68DRAFT_43029</name>
</gene>
<feature type="compositionally biased region" description="Acidic residues" evidence="1">
    <location>
        <begin position="571"/>
        <end position="598"/>
    </location>
</feature>
<name>A0A9P8V4E2_9PEZI</name>
<dbReference type="InterPro" id="IPR018822">
    <property type="entry name" value="UPF0646"/>
</dbReference>
<evidence type="ECO:0000313" key="2">
    <source>
        <dbReference type="EMBL" id="KAH6671542.1"/>
    </source>
</evidence>
<reference evidence="2" key="1">
    <citation type="journal article" date="2021" name="Nat. Commun.">
        <title>Genetic determinants of endophytism in the Arabidopsis root mycobiome.</title>
        <authorList>
            <person name="Mesny F."/>
            <person name="Miyauchi S."/>
            <person name="Thiergart T."/>
            <person name="Pickel B."/>
            <person name="Atanasova L."/>
            <person name="Karlsson M."/>
            <person name="Huettel B."/>
            <person name="Barry K.W."/>
            <person name="Haridas S."/>
            <person name="Chen C."/>
            <person name="Bauer D."/>
            <person name="Andreopoulos W."/>
            <person name="Pangilinan J."/>
            <person name="LaButti K."/>
            <person name="Riley R."/>
            <person name="Lipzen A."/>
            <person name="Clum A."/>
            <person name="Drula E."/>
            <person name="Henrissat B."/>
            <person name="Kohler A."/>
            <person name="Grigoriev I.V."/>
            <person name="Martin F.M."/>
            <person name="Hacquard S."/>
        </authorList>
    </citation>
    <scope>NUCLEOTIDE SEQUENCE</scope>
    <source>
        <strain evidence="2">MPI-SDFR-AT-0117</strain>
    </source>
</reference>
<dbReference type="Pfam" id="PF10336">
    <property type="entry name" value="DUF2420"/>
    <property type="match status" value="1"/>
</dbReference>
<feature type="compositionally biased region" description="Acidic residues" evidence="1">
    <location>
        <begin position="72"/>
        <end position="82"/>
    </location>
</feature>
<dbReference type="Proteomes" id="UP000770015">
    <property type="component" value="Unassembled WGS sequence"/>
</dbReference>
<proteinExistence type="predicted"/>
<accession>A0A9P8V4E2</accession>
<keyword evidence="3" id="KW-1185">Reference proteome</keyword>
<feature type="compositionally biased region" description="Acidic residues" evidence="1">
    <location>
        <begin position="504"/>
        <end position="524"/>
    </location>
</feature>
<feature type="region of interest" description="Disordered" evidence="1">
    <location>
        <begin position="472"/>
        <end position="800"/>
    </location>
</feature>
<feature type="compositionally biased region" description="Low complexity" evidence="1">
    <location>
        <begin position="670"/>
        <end position="681"/>
    </location>
</feature>
<dbReference type="OrthoDB" id="5339076at2759"/>